<keyword evidence="2" id="KW-1185">Reference proteome</keyword>
<evidence type="ECO:0000313" key="1">
    <source>
        <dbReference type="EMBL" id="BDU71424.1"/>
    </source>
</evidence>
<name>A0AA48GI47_9BACT</name>
<dbReference type="KEGG" id="msil:METEAL_05980"/>
<organism evidence="1 2">
    <name type="scientific">Mesoterricola silvestris</name>
    <dbReference type="NCBI Taxonomy" id="2927979"/>
    <lineage>
        <taxon>Bacteria</taxon>
        <taxon>Pseudomonadati</taxon>
        <taxon>Acidobacteriota</taxon>
        <taxon>Holophagae</taxon>
        <taxon>Holophagales</taxon>
        <taxon>Holophagaceae</taxon>
        <taxon>Mesoterricola</taxon>
    </lineage>
</organism>
<dbReference type="EMBL" id="AP027080">
    <property type="protein sequence ID" value="BDU71424.1"/>
    <property type="molecule type" value="Genomic_DNA"/>
</dbReference>
<protein>
    <submittedName>
        <fullName evidence="1">Uncharacterized protein</fullName>
    </submittedName>
</protein>
<gene>
    <name evidence="1" type="ORF">METEAL_05980</name>
</gene>
<dbReference type="AlphaFoldDB" id="A0AA48GI47"/>
<dbReference type="RefSeq" id="WP_316414314.1">
    <property type="nucleotide sequence ID" value="NZ_AP027080.1"/>
</dbReference>
<reference evidence="2" key="1">
    <citation type="journal article" date="2023" name="Int. J. Syst. Evol. Microbiol.">
        <title>Mesoterricola silvestris gen. nov., sp. nov., Mesoterricola sediminis sp. nov., Geothrix oryzae sp. nov., Geothrix edaphica sp. nov., Geothrix rubra sp. nov., and Geothrix limicola sp. nov., six novel members of Acidobacteriota isolated from soils.</title>
        <authorList>
            <person name="Itoh H."/>
            <person name="Sugisawa Y."/>
            <person name="Mise K."/>
            <person name="Xu Z."/>
            <person name="Kuniyasu M."/>
            <person name="Ushijima N."/>
            <person name="Kawano K."/>
            <person name="Kobayashi E."/>
            <person name="Shiratori Y."/>
            <person name="Masuda Y."/>
            <person name="Senoo K."/>
        </authorList>
    </citation>
    <scope>NUCLEOTIDE SEQUENCE [LARGE SCALE GENOMIC DNA]</scope>
    <source>
        <strain evidence="2">W79</strain>
    </source>
</reference>
<evidence type="ECO:0000313" key="2">
    <source>
        <dbReference type="Proteomes" id="UP001238179"/>
    </source>
</evidence>
<dbReference type="Proteomes" id="UP001238179">
    <property type="component" value="Chromosome"/>
</dbReference>
<proteinExistence type="predicted"/>
<accession>A0AA48GI47</accession>
<sequence>MLLESLLILSCCRAVAADPLVEIDGAFHRAYAEARAGALAAQGPVLVVSGDSLLLYRGRVRVAEAVIRSPRYHRLKGLAHVPLAIRLSAGNPERLAALRGWVAALEPGAGALREASLAFLDGGGDASGLDRYCAGMEGPLEALAREAAGLELEALEKAVGAWRRDLLAADWDRVRVVVIGSHMAREGEVGWQFFTRLLGEPGEGGRLVFAEEKWDPAEALKLLATHAVDGDLGRAFFGDPGRMHRDVLAPGAKKWLDSHPIPR</sequence>